<comment type="subunit">
    <text evidence="2 10">Homodimer.</text>
</comment>
<keyword evidence="7 10" id="KW-0648">Protein biosynthesis</keyword>
<dbReference type="RefSeq" id="WP_185897261.1">
    <property type="nucleotide sequence ID" value="NZ_CP060028.1"/>
</dbReference>
<gene>
    <name evidence="10" type="primary">proS</name>
    <name evidence="12" type="ORF">H4W19_16540</name>
</gene>
<dbReference type="InterPro" id="IPR007214">
    <property type="entry name" value="YbaK/aa-tRNA-synth-assoc-dom"/>
</dbReference>
<dbReference type="CDD" id="cd04334">
    <property type="entry name" value="ProRS-INS"/>
    <property type="match status" value="1"/>
</dbReference>
<evidence type="ECO:0000256" key="3">
    <source>
        <dbReference type="ARBA" id="ARBA00022490"/>
    </source>
</evidence>
<accession>A0ABX6RGI2</accession>
<dbReference type="PANTHER" id="PTHR42753">
    <property type="entry name" value="MITOCHONDRIAL RIBOSOME PROTEIN L39/PROLYL-TRNA LIGASE FAMILY MEMBER"/>
    <property type="match status" value="1"/>
</dbReference>
<dbReference type="EMBL" id="CP060028">
    <property type="protein sequence ID" value="QND82166.1"/>
    <property type="molecule type" value="Genomic_DNA"/>
</dbReference>
<comment type="catalytic activity">
    <reaction evidence="9 10">
        <text>tRNA(Pro) + L-proline + ATP = L-prolyl-tRNA(Pro) + AMP + diphosphate</text>
        <dbReference type="Rhea" id="RHEA:14305"/>
        <dbReference type="Rhea" id="RHEA-COMP:9700"/>
        <dbReference type="Rhea" id="RHEA-COMP:9702"/>
        <dbReference type="ChEBI" id="CHEBI:30616"/>
        <dbReference type="ChEBI" id="CHEBI:33019"/>
        <dbReference type="ChEBI" id="CHEBI:60039"/>
        <dbReference type="ChEBI" id="CHEBI:78442"/>
        <dbReference type="ChEBI" id="CHEBI:78532"/>
        <dbReference type="ChEBI" id="CHEBI:456215"/>
        <dbReference type="EC" id="6.1.1.15"/>
    </reaction>
</comment>
<comment type="similarity">
    <text evidence="10">Belongs to the class-II aminoacyl-tRNA synthetase family. ProS type 1 subfamily.</text>
</comment>
<dbReference type="InterPro" id="IPR002316">
    <property type="entry name" value="Pro-tRNA-ligase_IIa"/>
</dbReference>
<dbReference type="PANTHER" id="PTHR42753:SF2">
    <property type="entry name" value="PROLINE--TRNA LIGASE"/>
    <property type="match status" value="1"/>
</dbReference>
<keyword evidence="8 10" id="KW-0030">Aminoacyl-tRNA synthetase</keyword>
<dbReference type="EC" id="6.1.1.15" evidence="10"/>
<keyword evidence="6 10" id="KW-0067">ATP-binding</keyword>
<evidence type="ECO:0000256" key="2">
    <source>
        <dbReference type="ARBA" id="ARBA00011738"/>
    </source>
</evidence>
<evidence type="ECO:0000313" key="13">
    <source>
        <dbReference type="Proteomes" id="UP000515506"/>
    </source>
</evidence>
<feature type="domain" description="Aminoacyl-transfer RNA synthetases class-II family profile" evidence="11">
    <location>
        <begin position="38"/>
        <end position="464"/>
    </location>
</feature>
<keyword evidence="4 10" id="KW-0436">Ligase</keyword>
<dbReference type="InterPro" id="IPR004154">
    <property type="entry name" value="Anticodon-bd"/>
</dbReference>
<dbReference type="InterPro" id="IPR044140">
    <property type="entry name" value="ProRS_anticodon_short"/>
</dbReference>
<dbReference type="SUPFAM" id="SSF52954">
    <property type="entry name" value="Class II aaRS ABD-related"/>
    <property type="match status" value="1"/>
</dbReference>
<dbReference type="Pfam" id="PF03129">
    <property type="entry name" value="HGTP_anticodon"/>
    <property type="match status" value="1"/>
</dbReference>
<dbReference type="InterPro" id="IPR023717">
    <property type="entry name" value="Pro-tRNA-Synthase_IIa_type1"/>
</dbReference>
<organism evidence="12 13">
    <name type="scientific">Pseudoxanthomonas mexicana</name>
    <dbReference type="NCBI Taxonomy" id="128785"/>
    <lineage>
        <taxon>Bacteria</taxon>
        <taxon>Pseudomonadati</taxon>
        <taxon>Pseudomonadota</taxon>
        <taxon>Gammaproteobacteria</taxon>
        <taxon>Lysobacterales</taxon>
        <taxon>Lysobacteraceae</taxon>
        <taxon>Pseudoxanthomonas</taxon>
    </lineage>
</organism>
<dbReference type="Gene3D" id="3.40.50.800">
    <property type="entry name" value="Anticodon-binding domain"/>
    <property type="match status" value="1"/>
</dbReference>
<keyword evidence="13" id="KW-1185">Reference proteome</keyword>
<evidence type="ECO:0000256" key="1">
    <source>
        <dbReference type="ARBA" id="ARBA00004496"/>
    </source>
</evidence>
<dbReference type="SUPFAM" id="SSF55681">
    <property type="entry name" value="Class II aaRS and biotin synthetases"/>
    <property type="match status" value="1"/>
</dbReference>
<dbReference type="NCBIfam" id="TIGR00409">
    <property type="entry name" value="proS_fam_II"/>
    <property type="match status" value="1"/>
</dbReference>
<evidence type="ECO:0000256" key="6">
    <source>
        <dbReference type="ARBA" id="ARBA00022840"/>
    </source>
</evidence>
<dbReference type="SUPFAM" id="SSF55826">
    <property type="entry name" value="YbaK/ProRS associated domain"/>
    <property type="match status" value="1"/>
</dbReference>
<evidence type="ECO:0000256" key="4">
    <source>
        <dbReference type="ARBA" id="ARBA00022598"/>
    </source>
</evidence>
<dbReference type="InterPro" id="IPR036621">
    <property type="entry name" value="Anticodon-bd_dom_sf"/>
</dbReference>
<dbReference type="CDD" id="cd00779">
    <property type="entry name" value="ProRS_core_prok"/>
    <property type="match status" value="1"/>
</dbReference>
<dbReference type="PROSITE" id="PS50862">
    <property type="entry name" value="AA_TRNA_LIGASE_II"/>
    <property type="match status" value="1"/>
</dbReference>
<evidence type="ECO:0000256" key="10">
    <source>
        <dbReference type="HAMAP-Rule" id="MF_01569"/>
    </source>
</evidence>
<dbReference type="InterPro" id="IPR004500">
    <property type="entry name" value="Pro-tRNA-synth_IIa_bac-type"/>
</dbReference>
<dbReference type="GO" id="GO:0004827">
    <property type="term" value="F:proline-tRNA ligase activity"/>
    <property type="evidence" value="ECO:0007669"/>
    <property type="project" value="UniProtKB-EC"/>
</dbReference>
<evidence type="ECO:0000256" key="8">
    <source>
        <dbReference type="ARBA" id="ARBA00023146"/>
    </source>
</evidence>
<dbReference type="Gene3D" id="3.90.960.10">
    <property type="entry name" value="YbaK/aminoacyl-tRNA synthetase-associated domain"/>
    <property type="match status" value="1"/>
</dbReference>
<evidence type="ECO:0000259" key="11">
    <source>
        <dbReference type="PROSITE" id="PS50862"/>
    </source>
</evidence>
<dbReference type="HAMAP" id="MF_01569">
    <property type="entry name" value="Pro_tRNA_synth_type1"/>
    <property type="match status" value="1"/>
</dbReference>
<reference evidence="12 13" key="1">
    <citation type="submission" date="2020-08" db="EMBL/GenBank/DDBJ databases">
        <title>Streptomycin resistant and MDR strain, P. mexicana.</title>
        <authorList>
            <person name="Ganesh-kumar S."/>
            <person name="Zhe T."/>
            <person name="Yu Z."/>
            <person name="Min Y."/>
        </authorList>
    </citation>
    <scope>NUCLEOTIDE SEQUENCE [LARGE SCALE GENOMIC DNA]</scope>
    <source>
        <strain evidence="12 13">GTZY</strain>
    </source>
</reference>
<protein>
    <recommendedName>
        <fullName evidence="10">Proline--tRNA ligase</fullName>
        <ecNumber evidence="10">6.1.1.15</ecNumber>
    </recommendedName>
    <alternativeName>
        <fullName evidence="10">Prolyl-tRNA synthetase</fullName>
        <shortName evidence="10">ProRS</shortName>
    </alternativeName>
</protein>
<dbReference type="Pfam" id="PF00587">
    <property type="entry name" value="tRNA-synt_2b"/>
    <property type="match status" value="1"/>
</dbReference>
<dbReference type="PRINTS" id="PR01046">
    <property type="entry name" value="TRNASYNTHPRO"/>
</dbReference>
<name>A0ABX6RGI2_PSEMX</name>
<comment type="domain">
    <text evidence="10">Consists of three domains: the N-terminal catalytic domain, the editing domain and the C-terminal anticodon-binding domain.</text>
</comment>
<dbReference type="NCBIfam" id="NF006625">
    <property type="entry name" value="PRK09194.1"/>
    <property type="match status" value="1"/>
</dbReference>
<dbReference type="InterPro" id="IPR050062">
    <property type="entry name" value="Pro-tRNA_synthetase"/>
</dbReference>
<keyword evidence="5 10" id="KW-0547">Nucleotide-binding</keyword>
<dbReference type="InterPro" id="IPR006195">
    <property type="entry name" value="aa-tRNA-synth_II"/>
</dbReference>
<dbReference type="InterPro" id="IPR036754">
    <property type="entry name" value="YbaK/aa-tRNA-synt-asso_dom_sf"/>
</dbReference>
<dbReference type="Pfam" id="PF04073">
    <property type="entry name" value="tRNA_edit"/>
    <property type="match status" value="1"/>
</dbReference>
<comment type="function">
    <text evidence="10">Catalyzes the attachment of proline to tRNA(Pro) in a two-step reaction: proline is first activated by ATP to form Pro-AMP and then transferred to the acceptor end of tRNA(Pro). As ProRS can inadvertently accommodate and process non-cognate amino acids such as alanine and cysteine, to avoid such errors it has two additional distinct editing activities against alanine. One activity is designated as 'pretransfer' editing and involves the tRNA(Pro)-independent hydrolysis of activated Ala-AMP. The other activity is designated 'posttransfer' editing and involves deacylation of mischarged Ala-tRNA(Pro). The misacylated Cys-tRNA(Pro) is not edited by ProRS.</text>
</comment>
<dbReference type="InterPro" id="IPR033730">
    <property type="entry name" value="ProRS_core_prok"/>
</dbReference>
<keyword evidence="3 10" id="KW-0963">Cytoplasm</keyword>
<dbReference type="Proteomes" id="UP000515506">
    <property type="component" value="Chromosome"/>
</dbReference>
<dbReference type="InterPro" id="IPR002314">
    <property type="entry name" value="aa-tRNA-synt_IIb"/>
</dbReference>
<sequence>MRLSQFHLRTTKETPADAELVSHQLMLRAGMIRKLAAGLYTWSPLGLRVLRKVETVVREEMDRAGAIEMIMPTIQPRELWEETGRWEKFGGQLLKITDRKEQHFCYSPTAEEAVTDFARQELSSYKQLPVNFYQIQTKFRDEIRPRFGVMRAREFVMKDAYSFHITDEDLVREYRNMHAAYTRIFTRLGLDFRAVQADSGAIGGDASQEFHVLADSGEDAIAFSTGSDYAANVETAQAAAPGPRAAASETMTKVATPTQKTCEDVAALLGIPLQRTVKSVAVMTDGGFVLALVRGDHAVNEIKLGKVAGMADYRLATEAEILAHLGSEPGFLGPIGAKQAIRVVADRDVAAMADFVVGANEAGFHLAGVNWGRDLPEPETVADIRNVVVGDRAADGGEIRIVRGIEVGHVFQLGRKYSEAMKFTVLDETGKAATPAMGCYGIGVSRIVAAAIEQNHDANGIIWPAPMAPWAVAVCVINPKNDAAVNNAAEALLEELQVAGIEAVLDDRGLRPGAMFADIELIGIPHRVVVSERGLAAGTFEYRARRATEAENIGRDELLARLRG</sequence>
<dbReference type="Gene3D" id="3.30.930.10">
    <property type="entry name" value="Bira Bifunctional Protein, Domain 2"/>
    <property type="match status" value="2"/>
</dbReference>
<evidence type="ECO:0000256" key="9">
    <source>
        <dbReference type="ARBA" id="ARBA00047671"/>
    </source>
</evidence>
<proteinExistence type="inferred from homology"/>
<dbReference type="CDD" id="cd00861">
    <property type="entry name" value="ProRS_anticodon_short"/>
    <property type="match status" value="1"/>
</dbReference>
<evidence type="ECO:0000256" key="5">
    <source>
        <dbReference type="ARBA" id="ARBA00022741"/>
    </source>
</evidence>
<comment type="subcellular location">
    <subcellularLocation>
        <location evidence="1 10">Cytoplasm</location>
    </subcellularLocation>
</comment>
<dbReference type="InterPro" id="IPR045864">
    <property type="entry name" value="aa-tRNA-synth_II/BPL/LPL"/>
</dbReference>
<evidence type="ECO:0000313" key="12">
    <source>
        <dbReference type="EMBL" id="QND82166.1"/>
    </source>
</evidence>
<evidence type="ECO:0000256" key="7">
    <source>
        <dbReference type="ARBA" id="ARBA00022917"/>
    </source>
</evidence>